<protein>
    <submittedName>
        <fullName evidence="1">Uncharacterized protein</fullName>
    </submittedName>
</protein>
<gene>
    <name evidence="1" type="ORF">SMF913_13718</name>
</gene>
<evidence type="ECO:0000313" key="2">
    <source>
        <dbReference type="Proteomes" id="UP000236520"/>
    </source>
</evidence>
<accession>A0A2J7ZBN6</accession>
<name>A0A2J7ZBN6_STRMQ</name>
<organism evidence="1 2">
    <name type="scientific">Streptomyces malaysiensis</name>
    <dbReference type="NCBI Taxonomy" id="92644"/>
    <lineage>
        <taxon>Bacteria</taxon>
        <taxon>Bacillati</taxon>
        <taxon>Actinomycetota</taxon>
        <taxon>Actinomycetes</taxon>
        <taxon>Kitasatosporales</taxon>
        <taxon>Streptomycetaceae</taxon>
        <taxon>Streptomyces</taxon>
        <taxon>Streptomyces violaceusniger group</taxon>
    </lineage>
</organism>
<comment type="caution">
    <text evidence="1">The sequence shown here is derived from an EMBL/GenBank/DDBJ whole genome shotgun (WGS) entry which is preliminary data.</text>
</comment>
<reference evidence="1 2" key="1">
    <citation type="submission" date="2015-09" db="EMBL/GenBank/DDBJ databases">
        <title>Genome sequence, genome mining and natural product profiling of a biocontrol bacterium Streptomyces malaysiensis F913.</title>
        <authorList>
            <person name="Xu Y."/>
            <person name="Wei J."/>
            <person name="Xie J."/>
            <person name="Li T."/>
            <person name="Zhou Z."/>
        </authorList>
    </citation>
    <scope>NUCLEOTIDE SEQUENCE [LARGE SCALE GENOMIC DNA]</scope>
    <source>
        <strain evidence="1 2">F913</strain>
    </source>
</reference>
<dbReference type="EMBL" id="LJIW01000001">
    <property type="protein sequence ID" value="PNG97693.1"/>
    <property type="molecule type" value="Genomic_DNA"/>
</dbReference>
<dbReference type="AlphaFoldDB" id="A0A2J7ZBN6"/>
<proteinExistence type="predicted"/>
<evidence type="ECO:0000313" key="1">
    <source>
        <dbReference type="EMBL" id="PNG97693.1"/>
    </source>
</evidence>
<keyword evidence="2" id="KW-1185">Reference proteome</keyword>
<dbReference type="Proteomes" id="UP000236520">
    <property type="component" value="Unassembled WGS sequence"/>
</dbReference>
<sequence length="73" mass="8330">MATGFELHRHRNPATGRAWESVYTPDVLAVGEGPNAWTGFFTQQPRWSRGTYETIVRQLRKAPFSLPPGRLFN</sequence>